<dbReference type="InterPro" id="IPR001789">
    <property type="entry name" value="Sig_transdc_resp-reg_receiver"/>
</dbReference>
<evidence type="ECO:0000256" key="2">
    <source>
        <dbReference type="PROSITE-ProRule" id="PRU00169"/>
    </source>
</evidence>
<feature type="domain" description="Response regulatory" evidence="3">
    <location>
        <begin position="148"/>
        <end position="262"/>
    </location>
</feature>
<comment type="caution">
    <text evidence="4">The sequence shown here is derived from an EMBL/GenBank/DDBJ whole genome shotgun (WGS) entry which is preliminary data.</text>
</comment>
<gene>
    <name evidence="4" type="ORF">HK415_02450</name>
</gene>
<accession>A0A849K159</accession>
<comment type="caution">
    <text evidence="2">Lacks conserved residue(s) required for the propagation of feature annotation.</text>
</comment>
<evidence type="ECO:0000256" key="1">
    <source>
        <dbReference type="ARBA" id="ARBA00022553"/>
    </source>
</evidence>
<dbReference type="SMART" id="SM00448">
    <property type="entry name" value="REC"/>
    <property type="match status" value="2"/>
</dbReference>
<sequence>MNPNNPSVLCVDDEPNILRSLHWMLHKEFNVMTAPDGATALEMLRRHDFDVIVSDQRMPGMIGSEFLRQACEIAPRAMRILLTGYSDMQALLKSINDGEVFRFVNKPWKNDELSRTVREAAEIARMHTSGFSPSSLSPLEAIAGAEEHVLVLDTDPELANLVEQVMAPGTELYRASTLPEAIAILGASPISVLVSETRVGRTDTTAMLRMLKQSHPEIVSVVVTAETDVDAVVKLINQGQVYRFIPKPVKAGFLKILLASALQKHHELVKVPATLKRHAVERVPESLREQLFQLVAHEAARTPPGGAAANSGFFEKIGGSFRRLFA</sequence>
<dbReference type="RefSeq" id="WP_171556633.1">
    <property type="nucleotide sequence ID" value="NZ_JABFCS010000001.1"/>
</dbReference>
<keyword evidence="5" id="KW-1185">Reference proteome</keyword>
<evidence type="ECO:0000313" key="4">
    <source>
        <dbReference type="EMBL" id="NNU42258.1"/>
    </source>
</evidence>
<name>A0A849K159_9BURK</name>
<evidence type="ECO:0000313" key="5">
    <source>
        <dbReference type="Proteomes" id="UP000552954"/>
    </source>
</evidence>
<feature type="modified residue" description="4-aspartylphosphate" evidence="2">
    <location>
        <position position="55"/>
    </location>
</feature>
<dbReference type="EMBL" id="JABFCS010000001">
    <property type="protein sequence ID" value="NNU42258.1"/>
    <property type="molecule type" value="Genomic_DNA"/>
</dbReference>
<dbReference type="GO" id="GO:0000160">
    <property type="term" value="P:phosphorelay signal transduction system"/>
    <property type="evidence" value="ECO:0007669"/>
    <property type="project" value="InterPro"/>
</dbReference>
<reference evidence="4 5" key="1">
    <citation type="submission" date="2020-05" db="EMBL/GenBank/DDBJ databases">
        <authorList>
            <person name="Khan S.A."/>
            <person name="Jeon C.O."/>
            <person name="Chun B.H."/>
        </authorList>
    </citation>
    <scope>NUCLEOTIDE SEQUENCE [LARGE SCALE GENOMIC DNA]</scope>
    <source>
        <strain evidence="4 5">B156</strain>
    </source>
</reference>
<dbReference type="InterPro" id="IPR011006">
    <property type="entry name" value="CheY-like_superfamily"/>
</dbReference>
<dbReference type="PANTHER" id="PTHR44591">
    <property type="entry name" value="STRESS RESPONSE REGULATOR PROTEIN 1"/>
    <property type="match status" value="1"/>
</dbReference>
<dbReference type="Gene3D" id="3.40.50.2300">
    <property type="match status" value="2"/>
</dbReference>
<dbReference type="Pfam" id="PF00072">
    <property type="entry name" value="Response_reg"/>
    <property type="match status" value="2"/>
</dbReference>
<proteinExistence type="predicted"/>
<dbReference type="InterPro" id="IPR050595">
    <property type="entry name" value="Bact_response_regulator"/>
</dbReference>
<evidence type="ECO:0000259" key="3">
    <source>
        <dbReference type="PROSITE" id="PS50110"/>
    </source>
</evidence>
<reference evidence="4 5" key="2">
    <citation type="submission" date="2020-06" db="EMBL/GenBank/DDBJ databases">
        <title>Ramlibacter rhizophilus sp. nov., isolated from rhizosphere soil of national flower Mugunghwa from South Korea.</title>
        <authorList>
            <person name="Zheng-Fei Y."/>
            <person name="Huan T."/>
        </authorList>
    </citation>
    <scope>NUCLEOTIDE SEQUENCE [LARGE SCALE GENOMIC DNA]</scope>
    <source>
        <strain evidence="4 5">B156</strain>
    </source>
</reference>
<dbReference type="Proteomes" id="UP000552954">
    <property type="component" value="Unassembled WGS sequence"/>
</dbReference>
<feature type="domain" description="Response regulatory" evidence="3">
    <location>
        <begin position="7"/>
        <end position="121"/>
    </location>
</feature>
<dbReference type="PROSITE" id="PS50110">
    <property type="entry name" value="RESPONSE_REGULATORY"/>
    <property type="match status" value="2"/>
</dbReference>
<dbReference type="CDD" id="cd17569">
    <property type="entry name" value="REC_HupR-like"/>
    <property type="match status" value="1"/>
</dbReference>
<dbReference type="PANTHER" id="PTHR44591:SF19">
    <property type="entry name" value="TWO-COMPONENT RESPONSE REGULATOR-RELATED"/>
    <property type="match status" value="1"/>
</dbReference>
<protein>
    <submittedName>
        <fullName evidence="4">Response regulator</fullName>
    </submittedName>
</protein>
<dbReference type="AlphaFoldDB" id="A0A849K159"/>
<keyword evidence="1 2" id="KW-0597">Phosphoprotein</keyword>
<organism evidence="4 5">
    <name type="scientific">Ramlibacter montanisoli</name>
    <dbReference type="NCBI Taxonomy" id="2732512"/>
    <lineage>
        <taxon>Bacteria</taxon>
        <taxon>Pseudomonadati</taxon>
        <taxon>Pseudomonadota</taxon>
        <taxon>Betaproteobacteria</taxon>
        <taxon>Burkholderiales</taxon>
        <taxon>Comamonadaceae</taxon>
        <taxon>Ramlibacter</taxon>
    </lineage>
</organism>
<dbReference type="SUPFAM" id="SSF52172">
    <property type="entry name" value="CheY-like"/>
    <property type="match status" value="2"/>
</dbReference>